<dbReference type="PANTHER" id="PTHR41677:SF1">
    <property type="entry name" value="FE2OG DIOXYGENASE DOMAIN-CONTAINING PROTEIN"/>
    <property type="match status" value="1"/>
</dbReference>
<reference evidence="1" key="2">
    <citation type="submission" date="2021-01" db="EMBL/GenBank/DDBJ databases">
        <authorList>
            <person name="Schikora-Tamarit M.A."/>
        </authorList>
    </citation>
    <scope>NUCLEOTIDE SEQUENCE</scope>
    <source>
        <strain evidence="1">CBS6075</strain>
    </source>
</reference>
<proteinExistence type="predicted"/>
<evidence type="ECO:0000313" key="2">
    <source>
        <dbReference type="Proteomes" id="UP000769157"/>
    </source>
</evidence>
<protein>
    <recommendedName>
        <fullName evidence="3">Fe2OG dioxygenase domain-containing protein</fullName>
    </recommendedName>
</protein>
<dbReference type="EMBL" id="JAEUBE010000378">
    <property type="protein sequence ID" value="KAH3662588.1"/>
    <property type="molecule type" value="Genomic_DNA"/>
</dbReference>
<accession>A0A9P8NYJ8</accession>
<dbReference type="OrthoDB" id="10256055at2759"/>
<organism evidence="1 2">
    <name type="scientific">Ogataea philodendri</name>
    <dbReference type="NCBI Taxonomy" id="1378263"/>
    <lineage>
        <taxon>Eukaryota</taxon>
        <taxon>Fungi</taxon>
        <taxon>Dikarya</taxon>
        <taxon>Ascomycota</taxon>
        <taxon>Saccharomycotina</taxon>
        <taxon>Pichiomycetes</taxon>
        <taxon>Pichiales</taxon>
        <taxon>Pichiaceae</taxon>
        <taxon>Ogataea</taxon>
    </lineage>
</organism>
<dbReference type="Proteomes" id="UP000769157">
    <property type="component" value="Unassembled WGS sequence"/>
</dbReference>
<dbReference type="AlphaFoldDB" id="A0A9P8NYJ8"/>
<dbReference type="GeneID" id="70237804"/>
<comment type="caution">
    <text evidence="1">The sequence shown here is derived from an EMBL/GenBank/DDBJ whole genome shotgun (WGS) entry which is preliminary data.</text>
</comment>
<keyword evidence="2" id="KW-1185">Reference proteome</keyword>
<name>A0A9P8NYJ8_9ASCO</name>
<reference evidence="1" key="1">
    <citation type="journal article" date="2021" name="Open Biol.">
        <title>Shared evolutionary footprints suggest mitochondrial oxidative damage underlies multiple complex I losses in fungi.</title>
        <authorList>
            <person name="Schikora-Tamarit M.A."/>
            <person name="Marcet-Houben M."/>
            <person name="Nosek J."/>
            <person name="Gabaldon T."/>
        </authorList>
    </citation>
    <scope>NUCLEOTIDE SEQUENCE</scope>
    <source>
        <strain evidence="1">CBS6075</strain>
    </source>
</reference>
<sequence>MTVDVASPYPTPQKSLGHVVNYLSGSHDYDIPKETIDLEIASLRKKLQAKPTFNPNLEFDPKKHFIFKDEYYKTTKQCTLEELNINRTRVPKVCEFGAAFPFPLISQEAVDMLLWEAMLPEVIEEYARLPNLATNATRLDFHIGGHCTKKAPFSNALFTSPELLKIIEGFTHVKVKQVYNAEYGHFNVSLASQKPEDVAAMETSREEQLREYEEQNKKSGDKIPSTLGLHYDSSAFALVIMLDIGDNAIGGETGIITGDNKVFRVPDPKIGYATLIQGMVLRHVATKPVTNSNRITAVGGYCLAGPEKLDNNLLTTTKPSILPRAKYNEFYRDWCEFRLSNLESHLKYYKEKLLAEFDAGVQFDQPAFIKECVYMEKYLRKTWDEMEASHNPPYPPAQFSVKYEDLPDYEQD</sequence>
<dbReference type="PANTHER" id="PTHR41677">
    <property type="entry name" value="YALI0B19030P"/>
    <property type="match status" value="1"/>
</dbReference>
<evidence type="ECO:0008006" key="3">
    <source>
        <dbReference type="Google" id="ProtNLM"/>
    </source>
</evidence>
<gene>
    <name evidence="1" type="ORF">OGAPHI_005840</name>
</gene>
<dbReference type="RefSeq" id="XP_046059677.1">
    <property type="nucleotide sequence ID" value="XM_046207065.1"/>
</dbReference>
<evidence type="ECO:0000313" key="1">
    <source>
        <dbReference type="EMBL" id="KAH3662588.1"/>
    </source>
</evidence>